<comment type="caution">
    <text evidence="13">The sequence shown here is derived from an EMBL/GenBank/DDBJ whole genome shotgun (WGS) entry which is preliminary data.</text>
</comment>
<gene>
    <name evidence="13" type="ORF">CLODIP_2_CD06147</name>
</gene>
<dbReference type="GO" id="GO:0006408">
    <property type="term" value="P:snRNA export from nucleus"/>
    <property type="evidence" value="ECO:0007669"/>
    <property type="project" value="InterPro"/>
</dbReference>
<keyword evidence="9" id="KW-0539">Nucleus</keyword>
<evidence type="ECO:0000256" key="3">
    <source>
        <dbReference type="ARBA" id="ARBA00006094"/>
    </source>
</evidence>
<evidence type="ECO:0000259" key="12">
    <source>
        <dbReference type="Pfam" id="PF10258"/>
    </source>
</evidence>
<accession>A0A8S1CJF9</accession>
<evidence type="ECO:0000256" key="1">
    <source>
        <dbReference type="ARBA" id="ARBA00004123"/>
    </source>
</evidence>
<organism evidence="13 14">
    <name type="scientific">Cloeon dipterum</name>
    <dbReference type="NCBI Taxonomy" id="197152"/>
    <lineage>
        <taxon>Eukaryota</taxon>
        <taxon>Metazoa</taxon>
        <taxon>Ecdysozoa</taxon>
        <taxon>Arthropoda</taxon>
        <taxon>Hexapoda</taxon>
        <taxon>Insecta</taxon>
        <taxon>Pterygota</taxon>
        <taxon>Palaeoptera</taxon>
        <taxon>Ephemeroptera</taxon>
        <taxon>Pisciforma</taxon>
        <taxon>Baetidae</taxon>
        <taxon>Cloeon</taxon>
    </lineage>
</organism>
<keyword evidence="7" id="KW-0694">RNA-binding</keyword>
<dbReference type="PANTHER" id="PTHR13135:SF0">
    <property type="entry name" value="PHOSPHORYLATED ADAPTER RNA EXPORT PROTEIN"/>
    <property type="match status" value="1"/>
</dbReference>
<dbReference type="Gene3D" id="1.10.10.1440">
    <property type="entry name" value="PHAX RNA-binding domain"/>
    <property type="match status" value="1"/>
</dbReference>
<evidence type="ECO:0000256" key="7">
    <source>
        <dbReference type="ARBA" id="ARBA00022884"/>
    </source>
</evidence>
<dbReference type="EMBL" id="CADEPI010000020">
    <property type="protein sequence ID" value="CAB3365400.1"/>
    <property type="molecule type" value="Genomic_DNA"/>
</dbReference>
<feature type="compositionally biased region" description="Basic residues" evidence="11">
    <location>
        <begin position="63"/>
        <end position="74"/>
    </location>
</feature>
<dbReference type="GO" id="GO:0005634">
    <property type="term" value="C:nucleus"/>
    <property type="evidence" value="ECO:0007669"/>
    <property type="project" value="UniProtKB-SubCell"/>
</dbReference>
<keyword evidence="5" id="KW-0813">Transport</keyword>
<dbReference type="InterPro" id="IPR038092">
    <property type="entry name" value="PHAX_RNA-binding_sf"/>
</dbReference>
<dbReference type="AlphaFoldDB" id="A0A8S1CJF9"/>
<evidence type="ECO:0000256" key="2">
    <source>
        <dbReference type="ARBA" id="ARBA00004496"/>
    </source>
</evidence>
<evidence type="ECO:0000256" key="5">
    <source>
        <dbReference type="ARBA" id="ARBA00022448"/>
    </source>
</evidence>
<dbReference type="GO" id="GO:0015031">
    <property type="term" value="P:protein transport"/>
    <property type="evidence" value="ECO:0007669"/>
    <property type="project" value="UniProtKB-KW"/>
</dbReference>
<dbReference type="Proteomes" id="UP000494165">
    <property type="component" value="Unassembled WGS sequence"/>
</dbReference>
<name>A0A8S1CJF9_9INSE</name>
<dbReference type="Pfam" id="PF10258">
    <property type="entry name" value="PHAX_RNA-bd"/>
    <property type="match status" value="1"/>
</dbReference>
<feature type="compositionally biased region" description="Acidic residues" evidence="11">
    <location>
        <begin position="324"/>
        <end position="333"/>
    </location>
</feature>
<comment type="similarity">
    <text evidence="3">Belongs to the PHAX family.</text>
</comment>
<dbReference type="OrthoDB" id="20573at2759"/>
<feature type="compositionally biased region" description="Polar residues" evidence="11">
    <location>
        <begin position="386"/>
        <end position="396"/>
    </location>
</feature>
<reference evidence="13 14" key="1">
    <citation type="submission" date="2020-04" db="EMBL/GenBank/DDBJ databases">
        <authorList>
            <person name="Alioto T."/>
            <person name="Alioto T."/>
            <person name="Gomez Garrido J."/>
        </authorList>
    </citation>
    <scope>NUCLEOTIDE SEQUENCE [LARGE SCALE GENOMIC DNA]</scope>
</reference>
<evidence type="ECO:0000256" key="10">
    <source>
        <dbReference type="ARBA" id="ARBA00030834"/>
    </source>
</evidence>
<keyword evidence="6" id="KW-0963">Cytoplasm</keyword>
<evidence type="ECO:0000313" key="14">
    <source>
        <dbReference type="Proteomes" id="UP000494165"/>
    </source>
</evidence>
<evidence type="ECO:0000256" key="6">
    <source>
        <dbReference type="ARBA" id="ARBA00022490"/>
    </source>
</evidence>
<feature type="region of interest" description="Disordered" evidence="11">
    <location>
        <begin position="324"/>
        <end position="396"/>
    </location>
</feature>
<evidence type="ECO:0000256" key="4">
    <source>
        <dbReference type="ARBA" id="ARBA00016856"/>
    </source>
</evidence>
<protein>
    <recommendedName>
        <fullName evidence="4">Phosphorylated adapter RNA export protein</fullName>
    </recommendedName>
    <alternativeName>
        <fullName evidence="10">RNA U small nuclear RNA export adapter protein</fullName>
    </alternativeName>
</protein>
<proteinExistence type="inferred from homology"/>
<evidence type="ECO:0000256" key="11">
    <source>
        <dbReference type="SAM" id="MobiDB-lite"/>
    </source>
</evidence>
<feature type="region of interest" description="Disordered" evidence="11">
    <location>
        <begin position="21"/>
        <end position="84"/>
    </location>
</feature>
<feature type="region of interest" description="Disordered" evidence="11">
    <location>
        <begin position="130"/>
        <end position="171"/>
    </location>
</feature>
<sequence length="419" mass="47323">MEDGEIVEDLGDLDFGYVPLQRPAELIDPGPRPVQQLPDESEPEEDSSSDDSDSDNDTGDQHRHTKKRKVKAIKPRPLPPTAATKTKKYDIWCSGLQEEVLTRGLIGCDVAQRPGKRDRNVESYDYLSHRAGYSDSPEDFADDVPRRRSPNFPASNKRSHAERESGNVKSRLGWRTKNNSMERKGTKRELKDLQVTLDCSIEDFAKDVTEKLNEEKGDLILRIVKVIGKEKAAEIYKLTKSVEANGGMLIMNQTRRRTSGGVFLFHVRNTCNSGECLEIFEDNRREQDKVKRLHRAHKRRELAIAAMAANPQPVNHAKVTEAEIEDGELEDGELDMKTEPTSGEEEDPRANVRNPPPSPVTDCRADSSPESGCVNDSQDRRAIPLKTNNNVPERSLTSYEDDLLDLHVNMEEMDDMETF</sequence>
<feature type="compositionally biased region" description="Acidic residues" evidence="11">
    <location>
        <begin position="39"/>
        <end position="58"/>
    </location>
</feature>
<evidence type="ECO:0000256" key="9">
    <source>
        <dbReference type="ARBA" id="ARBA00023242"/>
    </source>
</evidence>
<feature type="domain" description="Phosphorylated adapter RNA export protein RNA-binding" evidence="12">
    <location>
        <begin position="204"/>
        <end position="284"/>
    </location>
</feature>
<dbReference type="InterPro" id="IPR019385">
    <property type="entry name" value="PHAX_RNA-binding_domain"/>
</dbReference>
<keyword evidence="8" id="KW-0653">Protein transport</keyword>
<evidence type="ECO:0000313" key="13">
    <source>
        <dbReference type="EMBL" id="CAB3365400.1"/>
    </source>
</evidence>
<dbReference type="PANTHER" id="PTHR13135">
    <property type="entry name" value="CYTOSOLIC RESINIFERATOXIN BINDING PROTEIN RBP-26"/>
    <property type="match status" value="1"/>
</dbReference>
<evidence type="ECO:0000256" key="8">
    <source>
        <dbReference type="ARBA" id="ARBA00022927"/>
    </source>
</evidence>
<comment type="subcellular location">
    <subcellularLocation>
        <location evidence="2">Cytoplasm</location>
    </subcellularLocation>
    <subcellularLocation>
        <location evidence="1">Nucleus</location>
    </subcellularLocation>
</comment>
<dbReference type="GO" id="GO:0003723">
    <property type="term" value="F:RNA binding"/>
    <property type="evidence" value="ECO:0007669"/>
    <property type="project" value="UniProtKB-KW"/>
</dbReference>
<dbReference type="InterPro" id="IPR039047">
    <property type="entry name" value="PHAX"/>
</dbReference>
<keyword evidence="14" id="KW-1185">Reference proteome</keyword>
<dbReference type="GO" id="GO:0005737">
    <property type="term" value="C:cytoplasm"/>
    <property type="evidence" value="ECO:0007669"/>
    <property type="project" value="UniProtKB-SubCell"/>
</dbReference>